<accession>A0A8S9YAK3</accession>
<dbReference type="OrthoDB" id="10459954at2759"/>
<gene>
    <name evidence="2" type="ORF">EG68_11899</name>
</gene>
<keyword evidence="3" id="KW-1185">Reference proteome</keyword>
<feature type="compositionally biased region" description="Polar residues" evidence="1">
    <location>
        <begin position="86"/>
        <end position="107"/>
    </location>
</feature>
<feature type="region of interest" description="Disordered" evidence="1">
    <location>
        <begin position="86"/>
        <end position="111"/>
    </location>
</feature>
<sequence>MQYNVEQLDRLFNKQNSYAHVNLTSVIDQKSLLEAMNMKLRKRLGCAQVRQVADEERTAALIAEMDDLKLENRGLRIAIDHFKNNTPETESNTSEVLSQNGVSSNDGVQHHPDLEVEDELNRLRNENEGKSFLIQSLRIQLSDSQSYAIQLKRELAVSWPYL</sequence>
<reference evidence="2" key="1">
    <citation type="submission" date="2019-07" db="EMBL/GenBank/DDBJ databases">
        <title>Annotation for the trematode Paragonimus miyazaki's.</title>
        <authorList>
            <person name="Choi Y.-J."/>
        </authorList>
    </citation>
    <scope>NUCLEOTIDE SEQUENCE</scope>
    <source>
        <strain evidence="2">Japan</strain>
    </source>
</reference>
<organism evidence="2 3">
    <name type="scientific">Paragonimus skrjabini miyazakii</name>
    <dbReference type="NCBI Taxonomy" id="59628"/>
    <lineage>
        <taxon>Eukaryota</taxon>
        <taxon>Metazoa</taxon>
        <taxon>Spiralia</taxon>
        <taxon>Lophotrochozoa</taxon>
        <taxon>Platyhelminthes</taxon>
        <taxon>Trematoda</taxon>
        <taxon>Digenea</taxon>
        <taxon>Plagiorchiida</taxon>
        <taxon>Troglotremata</taxon>
        <taxon>Troglotrematidae</taxon>
        <taxon>Paragonimus</taxon>
    </lineage>
</organism>
<protein>
    <submittedName>
        <fullName evidence="2">Uncharacterized protein</fullName>
    </submittedName>
</protein>
<evidence type="ECO:0000256" key="1">
    <source>
        <dbReference type="SAM" id="MobiDB-lite"/>
    </source>
</evidence>
<dbReference type="AlphaFoldDB" id="A0A8S9YAK3"/>
<evidence type="ECO:0000313" key="2">
    <source>
        <dbReference type="EMBL" id="KAF7231868.1"/>
    </source>
</evidence>
<comment type="caution">
    <text evidence="2">The sequence shown here is derived from an EMBL/GenBank/DDBJ whole genome shotgun (WGS) entry which is preliminary data.</text>
</comment>
<proteinExistence type="predicted"/>
<dbReference type="Proteomes" id="UP000822476">
    <property type="component" value="Unassembled WGS sequence"/>
</dbReference>
<evidence type="ECO:0000313" key="3">
    <source>
        <dbReference type="Proteomes" id="UP000822476"/>
    </source>
</evidence>
<dbReference type="EMBL" id="JTDE01022258">
    <property type="protein sequence ID" value="KAF7231868.1"/>
    <property type="molecule type" value="Genomic_DNA"/>
</dbReference>
<name>A0A8S9YAK3_9TREM</name>